<evidence type="ECO:0000313" key="3">
    <source>
        <dbReference type="EMBL" id="KAK2078252.1"/>
    </source>
</evidence>
<dbReference type="CDD" id="cd22271">
    <property type="entry name" value="DPBB_EXP_N-like"/>
    <property type="match status" value="1"/>
</dbReference>
<protein>
    <recommendedName>
        <fullName evidence="2">Expansin-like EG45 domain-containing protein</fullName>
    </recommendedName>
</protein>
<dbReference type="Gene3D" id="2.40.40.10">
    <property type="entry name" value="RlpA-like domain"/>
    <property type="match status" value="1"/>
</dbReference>
<accession>A0AAD9ILN8</accession>
<name>A0AAD9ILN8_PROWI</name>
<keyword evidence="4" id="KW-1185">Reference proteome</keyword>
<dbReference type="Gene3D" id="2.60.40.760">
    <property type="entry name" value="Expansin, cellulose-binding-like domain"/>
    <property type="match status" value="1"/>
</dbReference>
<dbReference type="InterPro" id="IPR009009">
    <property type="entry name" value="RlpA-like_DPBB"/>
</dbReference>
<keyword evidence="1" id="KW-0732">Signal</keyword>
<comment type="caution">
    <text evidence="3">The sequence shown here is derived from an EMBL/GenBank/DDBJ whole genome shotgun (WGS) entry which is preliminary data.</text>
</comment>
<dbReference type="InterPro" id="IPR036908">
    <property type="entry name" value="RlpA-like_sf"/>
</dbReference>
<feature type="domain" description="Expansin-like EG45" evidence="2">
    <location>
        <begin position="32"/>
        <end position="104"/>
    </location>
</feature>
<dbReference type="PANTHER" id="PTHR31836">
    <property type="match status" value="1"/>
</dbReference>
<dbReference type="EMBL" id="JASFZW010000005">
    <property type="protein sequence ID" value="KAK2078252.1"/>
    <property type="molecule type" value="Genomic_DNA"/>
</dbReference>
<gene>
    <name evidence="3" type="ORF">QBZ16_004121</name>
</gene>
<dbReference type="InterPro" id="IPR007112">
    <property type="entry name" value="Expansin/allergen_DPBB_dom"/>
</dbReference>
<dbReference type="AlphaFoldDB" id="A0AAD9ILN8"/>
<sequence length="223" mass="24314">MSFSQYTQYINPSSPRYTGDGTAYHGALAGTAGGSGFACAYQYLNSFFQQYFAAMNSAQWSNGQACGQCVVARCIDPACPVQNHDVLVQIVDNCPECLEGSLDFSYPAYTALTGSWPNRLKISWQYATSCAPFISGGILYTPKAGIQSNGFWKAFFLANYKYPLSAVIYQGTALPSSQFQFFQMYSNIPTGPFQLTLVAINGQQVVVTINDVNTAQQLSVNFS</sequence>
<dbReference type="SUPFAM" id="SSF50685">
    <property type="entry name" value="Barwin-like endoglucanases"/>
    <property type="match status" value="1"/>
</dbReference>
<evidence type="ECO:0000259" key="2">
    <source>
        <dbReference type="PROSITE" id="PS50842"/>
    </source>
</evidence>
<dbReference type="InterPro" id="IPR051477">
    <property type="entry name" value="Expansin_CellWall"/>
</dbReference>
<dbReference type="Proteomes" id="UP001255856">
    <property type="component" value="Unassembled WGS sequence"/>
</dbReference>
<dbReference type="Pfam" id="PF03330">
    <property type="entry name" value="DPBB_1"/>
    <property type="match status" value="1"/>
</dbReference>
<proteinExistence type="predicted"/>
<dbReference type="PANTHER" id="PTHR31836:SF21">
    <property type="entry name" value="EXPANSIN-LIKE PROTEIN 7"/>
    <property type="match status" value="1"/>
</dbReference>
<evidence type="ECO:0000256" key="1">
    <source>
        <dbReference type="ARBA" id="ARBA00022729"/>
    </source>
</evidence>
<dbReference type="InterPro" id="IPR036749">
    <property type="entry name" value="Expansin_CBD_sf"/>
</dbReference>
<organism evidence="3 4">
    <name type="scientific">Prototheca wickerhamii</name>
    <dbReference type="NCBI Taxonomy" id="3111"/>
    <lineage>
        <taxon>Eukaryota</taxon>
        <taxon>Viridiplantae</taxon>
        <taxon>Chlorophyta</taxon>
        <taxon>core chlorophytes</taxon>
        <taxon>Trebouxiophyceae</taxon>
        <taxon>Chlorellales</taxon>
        <taxon>Chlorellaceae</taxon>
        <taxon>Prototheca</taxon>
    </lineage>
</organism>
<dbReference type="PROSITE" id="PS50842">
    <property type="entry name" value="EXPANSIN_EG45"/>
    <property type="match status" value="1"/>
</dbReference>
<reference evidence="3" key="1">
    <citation type="submission" date="2021-01" db="EMBL/GenBank/DDBJ databases">
        <authorList>
            <person name="Eckstrom K.M.E."/>
        </authorList>
    </citation>
    <scope>NUCLEOTIDE SEQUENCE</scope>
    <source>
        <strain evidence="3">UVCC 0001</strain>
    </source>
</reference>
<evidence type="ECO:0000313" key="4">
    <source>
        <dbReference type="Proteomes" id="UP001255856"/>
    </source>
</evidence>